<protein>
    <submittedName>
        <fullName evidence="6">NADP-dependent 3-hydroxy acid dehydrogenase YdfG</fullName>
    </submittedName>
</protein>
<dbReference type="CDD" id="cd05233">
    <property type="entry name" value="SDR_c"/>
    <property type="match status" value="1"/>
</dbReference>
<dbReference type="AlphaFoldDB" id="A0A4R7J9E3"/>
<dbReference type="InterPro" id="IPR036291">
    <property type="entry name" value="NAD(P)-bd_dom_sf"/>
</dbReference>
<feature type="region of interest" description="Disordered" evidence="4">
    <location>
        <begin position="1"/>
        <end position="23"/>
    </location>
</feature>
<dbReference type="SUPFAM" id="SSF51735">
    <property type="entry name" value="NAD(P)-binding Rossmann-fold domains"/>
    <property type="match status" value="1"/>
</dbReference>
<organism evidence="6 7">
    <name type="scientific">Naumannella halotolerans</name>
    <dbReference type="NCBI Taxonomy" id="993414"/>
    <lineage>
        <taxon>Bacteria</taxon>
        <taxon>Bacillati</taxon>
        <taxon>Actinomycetota</taxon>
        <taxon>Actinomycetes</taxon>
        <taxon>Propionibacteriales</taxon>
        <taxon>Propionibacteriaceae</taxon>
        <taxon>Naumannella</taxon>
    </lineage>
</organism>
<keyword evidence="7" id="KW-1185">Reference proteome</keyword>
<dbReference type="PANTHER" id="PTHR44196:SF1">
    <property type="entry name" value="DEHYDROGENASE_REDUCTASE SDR FAMILY MEMBER 7B"/>
    <property type="match status" value="1"/>
</dbReference>
<sequence length="254" mass="26888">MTQTPEPPTATDPDPADASAVIDPPRPVALVTGGTRGIGAAIARSLAPDHRVLIGGRDARAAAALATELPDAEPFVVDLNDARATAEAVDTCAALADGLDVLVHSAGVYNVQPVTEATREDWRQVLETNLVAVADLTRLLLPALRLRKGMVVAINSGAGMTPGPRGILYSTSKYALRGWTESLREECRGDIRVTGIFPGKVDTDMQREVQASRGNDYRPELYLQPEAVAAAVRTAVDTPPNGVIDSLIIRPVSR</sequence>
<gene>
    <name evidence="6" type="ORF">CLV29_1794</name>
</gene>
<dbReference type="RefSeq" id="WP_133754557.1">
    <property type="nucleotide sequence ID" value="NZ_SOAW01000001.1"/>
</dbReference>
<dbReference type="PRINTS" id="PR00081">
    <property type="entry name" value="GDHRDH"/>
</dbReference>
<feature type="compositionally biased region" description="Pro residues" evidence="4">
    <location>
        <begin position="1"/>
        <end position="10"/>
    </location>
</feature>
<evidence type="ECO:0000259" key="5">
    <source>
        <dbReference type="SMART" id="SM00822"/>
    </source>
</evidence>
<evidence type="ECO:0000313" key="6">
    <source>
        <dbReference type="EMBL" id="TDT34140.1"/>
    </source>
</evidence>
<proteinExistence type="inferred from homology"/>
<dbReference type="Gene3D" id="3.40.50.720">
    <property type="entry name" value="NAD(P)-binding Rossmann-like Domain"/>
    <property type="match status" value="1"/>
</dbReference>
<dbReference type="PANTHER" id="PTHR44196">
    <property type="entry name" value="DEHYDROGENASE/REDUCTASE SDR FAMILY MEMBER 7B"/>
    <property type="match status" value="1"/>
</dbReference>
<dbReference type="InterPro" id="IPR002347">
    <property type="entry name" value="SDR_fam"/>
</dbReference>
<accession>A0A4R7J9E3</accession>
<dbReference type="SMART" id="SM00822">
    <property type="entry name" value="PKS_KR"/>
    <property type="match status" value="1"/>
</dbReference>
<reference evidence="6 7" key="1">
    <citation type="submission" date="2019-03" db="EMBL/GenBank/DDBJ databases">
        <title>Genomic Encyclopedia of Archaeal and Bacterial Type Strains, Phase II (KMG-II): from individual species to whole genera.</title>
        <authorList>
            <person name="Goeker M."/>
        </authorList>
    </citation>
    <scope>NUCLEOTIDE SEQUENCE [LARGE SCALE GENOMIC DNA]</scope>
    <source>
        <strain evidence="6 7">DSM 24323</strain>
    </source>
</reference>
<feature type="domain" description="Ketoreductase" evidence="5">
    <location>
        <begin position="27"/>
        <end position="182"/>
    </location>
</feature>
<dbReference type="InterPro" id="IPR020904">
    <property type="entry name" value="Sc_DH/Rdtase_CS"/>
</dbReference>
<dbReference type="Proteomes" id="UP000295371">
    <property type="component" value="Unassembled WGS sequence"/>
</dbReference>
<keyword evidence="2" id="KW-0560">Oxidoreductase</keyword>
<dbReference type="GO" id="GO:0016491">
    <property type="term" value="F:oxidoreductase activity"/>
    <property type="evidence" value="ECO:0007669"/>
    <property type="project" value="UniProtKB-KW"/>
</dbReference>
<dbReference type="InterPro" id="IPR057326">
    <property type="entry name" value="KR_dom"/>
</dbReference>
<dbReference type="PRINTS" id="PR00080">
    <property type="entry name" value="SDRFAMILY"/>
</dbReference>
<dbReference type="Pfam" id="PF00106">
    <property type="entry name" value="adh_short"/>
    <property type="match status" value="1"/>
</dbReference>
<dbReference type="GO" id="GO:0016020">
    <property type="term" value="C:membrane"/>
    <property type="evidence" value="ECO:0007669"/>
    <property type="project" value="TreeGrafter"/>
</dbReference>
<dbReference type="EMBL" id="SOAW01000001">
    <property type="protein sequence ID" value="TDT34140.1"/>
    <property type="molecule type" value="Genomic_DNA"/>
</dbReference>
<name>A0A4R7J9E3_9ACTN</name>
<evidence type="ECO:0000256" key="4">
    <source>
        <dbReference type="SAM" id="MobiDB-lite"/>
    </source>
</evidence>
<comment type="caution">
    <text evidence="6">The sequence shown here is derived from an EMBL/GenBank/DDBJ whole genome shotgun (WGS) entry which is preliminary data.</text>
</comment>
<evidence type="ECO:0000256" key="1">
    <source>
        <dbReference type="ARBA" id="ARBA00006484"/>
    </source>
</evidence>
<evidence type="ECO:0000256" key="3">
    <source>
        <dbReference type="RuleBase" id="RU000363"/>
    </source>
</evidence>
<comment type="similarity">
    <text evidence="1 3">Belongs to the short-chain dehydrogenases/reductases (SDR) family.</text>
</comment>
<evidence type="ECO:0000313" key="7">
    <source>
        <dbReference type="Proteomes" id="UP000295371"/>
    </source>
</evidence>
<evidence type="ECO:0000256" key="2">
    <source>
        <dbReference type="ARBA" id="ARBA00023002"/>
    </source>
</evidence>
<dbReference type="PROSITE" id="PS00061">
    <property type="entry name" value="ADH_SHORT"/>
    <property type="match status" value="1"/>
</dbReference>
<dbReference type="NCBIfam" id="NF006073">
    <property type="entry name" value="PRK08219.1"/>
    <property type="match status" value="1"/>
</dbReference>
<dbReference type="OrthoDB" id="158573at2"/>